<evidence type="ECO:0000256" key="1">
    <source>
        <dbReference type="ARBA" id="ARBA00008532"/>
    </source>
</evidence>
<evidence type="ECO:0000313" key="4">
    <source>
        <dbReference type="EMBL" id="SDU20327.1"/>
    </source>
</evidence>
<dbReference type="GO" id="GO:0016597">
    <property type="term" value="F:amino acid binding"/>
    <property type="evidence" value="ECO:0007669"/>
    <property type="project" value="TreeGrafter"/>
</dbReference>
<dbReference type="PANTHER" id="PTHR12737:SF9">
    <property type="entry name" value="DIMETHYLARGININASE"/>
    <property type="match status" value="1"/>
</dbReference>
<dbReference type="NCBIfam" id="NF045659">
    <property type="entry name" value="DiMArgaseDdahMtb"/>
    <property type="match status" value="1"/>
</dbReference>
<sequence length="313" mass="33606">MCIHTRNRTVSIATRAPPYLSDVTVNDAPELTRLPSAGPRVATTRDYVMCRPDHFAVHYSINVWMDPARPVDHDRALAQWKTLRATYERLGHRVHQLDPRPGLPDMVFAANGAFVVGDRALGARFRELVRADEAPAHRAWLGAAGVAVTEPVAVNEGEGDFAWAGGRILAGAGFRSDPAAHAELAAVFDVPVVPLELVDPRFYHLDTALAVLDRRTIAYYPPAFAPASQEVLATLFPEAIVATEADALVLGLNAVSDGRHVVLAAQARELADAVARAGFEPVPVDVSELLKSGGGVKCATLELHAPLTAEEIS</sequence>
<dbReference type="SUPFAM" id="SSF55909">
    <property type="entry name" value="Pentein"/>
    <property type="match status" value="1"/>
</dbReference>
<protein>
    <submittedName>
        <fullName evidence="4">N-Dimethylarginine dimethylaminohydrolase</fullName>
    </submittedName>
</protein>
<comment type="similarity">
    <text evidence="1">Belongs to the DDAH family.</text>
</comment>
<dbReference type="STRING" id="419479.SAMN04488563_0559"/>
<feature type="active site" description="Nucleophile" evidence="3">
    <location>
        <position position="298"/>
    </location>
</feature>
<keyword evidence="5" id="KW-1185">Reference proteome</keyword>
<dbReference type="GO" id="GO:0045429">
    <property type="term" value="P:positive regulation of nitric oxide biosynthetic process"/>
    <property type="evidence" value="ECO:0007669"/>
    <property type="project" value="TreeGrafter"/>
</dbReference>
<dbReference type="AlphaFoldDB" id="A0A1H2GKZ7"/>
<reference evidence="5" key="1">
    <citation type="submission" date="2016-10" db="EMBL/GenBank/DDBJ databases">
        <authorList>
            <person name="Varghese N."/>
            <person name="Submissions S."/>
        </authorList>
    </citation>
    <scope>NUCLEOTIDE SEQUENCE [LARGE SCALE GENOMIC DNA]</scope>
    <source>
        <strain evidence="5">DSM 45079</strain>
    </source>
</reference>
<evidence type="ECO:0000313" key="5">
    <source>
        <dbReference type="Proteomes" id="UP000182977"/>
    </source>
</evidence>
<dbReference type="InterPro" id="IPR033199">
    <property type="entry name" value="DDAH-like"/>
</dbReference>
<dbReference type="Gene3D" id="3.75.10.10">
    <property type="entry name" value="L-arginine/glycine Amidinotransferase, Chain A"/>
    <property type="match status" value="1"/>
</dbReference>
<feature type="active site" description="Proton donor" evidence="3">
    <location>
        <position position="204"/>
    </location>
</feature>
<evidence type="ECO:0000256" key="2">
    <source>
        <dbReference type="ARBA" id="ARBA00022801"/>
    </source>
</evidence>
<dbReference type="Proteomes" id="UP000182977">
    <property type="component" value="Chromosome I"/>
</dbReference>
<keyword evidence="2 4" id="KW-0378">Hydrolase</keyword>
<organism evidence="4 5">
    <name type="scientific">Jiangella alkaliphila</name>
    <dbReference type="NCBI Taxonomy" id="419479"/>
    <lineage>
        <taxon>Bacteria</taxon>
        <taxon>Bacillati</taxon>
        <taxon>Actinomycetota</taxon>
        <taxon>Actinomycetes</taxon>
        <taxon>Jiangellales</taxon>
        <taxon>Jiangellaceae</taxon>
        <taxon>Jiangella</taxon>
    </lineage>
</organism>
<evidence type="ECO:0000256" key="3">
    <source>
        <dbReference type="PIRSR" id="PIRSR633199-1"/>
    </source>
</evidence>
<accession>A0A1H2GKZ7</accession>
<dbReference type="GO" id="GO:0000052">
    <property type="term" value="P:citrulline metabolic process"/>
    <property type="evidence" value="ECO:0007669"/>
    <property type="project" value="TreeGrafter"/>
</dbReference>
<name>A0A1H2GKZ7_9ACTN</name>
<dbReference type="PANTHER" id="PTHR12737">
    <property type="entry name" value="DIMETHYLARGININE DIMETHYLAMINOHYDROLASE"/>
    <property type="match status" value="1"/>
</dbReference>
<gene>
    <name evidence="4" type="ORF">SAMN04488563_0559</name>
</gene>
<dbReference type="GO" id="GO:0016403">
    <property type="term" value="F:dimethylargininase activity"/>
    <property type="evidence" value="ECO:0007669"/>
    <property type="project" value="TreeGrafter"/>
</dbReference>
<dbReference type="EMBL" id="LT629791">
    <property type="protein sequence ID" value="SDU20327.1"/>
    <property type="molecule type" value="Genomic_DNA"/>
</dbReference>
<dbReference type="GO" id="GO:0006525">
    <property type="term" value="P:arginine metabolic process"/>
    <property type="evidence" value="ECO:0007669"/>
    <property type="project" value="TreeGrafter"/>
</dbReference>
<proteinExistence type="inferred from homology"/>